<sequence>MEKTVLTPNQRAVLESLAQEKYITETFFLSGGTALSAFYFKHRISEDFDLFSEKVYEAKKVAIWVQKAAKNLKVQKAEQQKLTGQDVYYFSFGKNDFVKVDFSYFPFPHLGEFTKYQKLRISSLEDLAVNKLQAIVTRKRSRDYVDLYLCLRTLKWSSEDMQKYYRLKFDMHVSFEQLATSFTNVVDAHDAPKFLGKTSWEVVRKYFLSLAQELKSKIIE</sequence>
<proteinExistence type="predicted"/>
<accession>A0A1G1VS03</accession>
<dbReference type="InterPro" id="IPR014942">
    <property type="entry name" value="AbiEii"/>
</dbReference>
<name>A0A1G1VS03_9BACT</name>
<evidence type="ECO:0000313" key="1">
    <source>
        <dbReference type="EMBL" id="OGY18169.1"/>
    </source>
</evidence>
<evidence type="ECO:0008006" key="3">
    <source>
        <dbReference type="Google" id="ProtNLM"/>
    </source>
</evidence>
<gene>
    <name evidence="1" type="ORF">A2786_01475</name>
</gene>
<reference evidence="1 2" key="1">
    <citation type="journal article" date="2016" name="Nat. Commun.">
        <title>Thousands of microbial genomes shed light on interconnected biogeochemical processes in an aquifer system.</title>
        <authorList>
            <person name="Anantharaman K."/>
            <person name="Brown C.T."/>
            <person name="Hug L.A."/>
            <person name="Sharon I."/>
            <person name="Castelle C.J."/>
            <person name="Probst A.J."/>
            <person name="Thomas B.C."/>
            <person name="Singh A."/>
            <person name="Wilkins M.J."/>
            <person name="Karaoz U."/>
            <person name="Brodie E.L."/>
            <person name="Williams K.H."/>
            <person name="Hubbard S.S."/>
            <person name="Banfield J.F."/>
        </authorList>
    </citation>
    <scope>NUCLEOTIDE SEQUENCE [LARGE SCALE GENOMIC DNA]</scope>
</reference>
<organism evidence="1 2">
    <name type="scientific">Candidatus Chisholmbacteria bacterium RIFCSPHIGHO2_01_FULL_52_32</name>
    <dbReference type="NCBI Taxonomy" id="1797591"/>
    <lineage>
        <taxon>Bacteria</taxon>
        <taxon>Candidatus Chisholmiibacteriota</taxon>
    </lineage>
</organism>
<dbReference type="AlphaFoldDB" id="A0A1G1VS03"/>
<dbReference type="EMBL" id="MHCJ01000003">
    <property type="protein sequence ID" value="OGY18169.1"/>
    <property type="molecule type" value="Genomic_DNA"/>
</dbReference>
<dbReference type="Pfam" id="PF08843">
    <property type="entry name" value="AbiEii"/>
    <property type="match status" value="1"/>
</dbReference>
<protein>
    <recommendedName>
        <fullName evidence="3">Nucleotidyl transferase AbiEii/AbiGii toxin family protein</fullName>
    </recommendedName>
</protein>
<dbReference type="Proteomes" id="UP000179233">
    <property type="component" value="Unassembled WGS sequence"/>
</dbReference>
<evidence type="ECO:0000313" key="2">
    <source>
        <dbReference type="Proteomes" id="UP000179233"/>
    </source>
</evidence>
<comment type="caution">
    <text evidence="1">The sequence shown here is derived from an EMBL/GenBank/DDBJ whole genome shotgun (WGS) entry which is preliminary data.</text>
</comment>
<dbReference type="Gene3D" id="3.10.450.620">
    <property type="entry name" value="JHP933, nucleotidyltransferase-like core domain"/>
    <property type="match status" value="1"/>
</dbReference>